<protein>
    <recommendedName>
        <fullName evidence="2">CHAT domain-containing protein</fullName>
    </recommendedName>
</protein>
<dbReference type="EMBL" id="CP003117">
    <property type="protein sequence ID" value="AET64251.1"/>
    <property type="molecule type" value="Genomic_DNA"/>
</dbReference>
<dbReference type="InterPro" id="IPR024983">
    <property type="entry name" value="CHAT_dom"/>
</dbReference>
<evidence type="ECO:0000256" key="1">
    <source>
        <dbReference type="SAM" id="Coils"/>
    </source>
</evidence>
<dbReference type="PATRIC" id="fig|1110509.7.peg.981"/>
<dbReference type="SUPFAM" id="SSF48452">
    <property type="entry name" value="TPR-like"/>
    <property type="match status" value="2"/>
</dbReference>
<dbReference type="Proteomes" id="UP000005877">
    <property type="component" value="Chromosome"/>
</dbReference>
<evidence type="ECO:0000313" key="3">
    <source>
        <dbReference type="EMBL" id="AET64251.1"/>
    </source>
</evidence>
<dbReference type="InterPro" id="IPR027417">
    <property type="entry name" value="P-loop_NTPase"/>
</dbReference>
<proteinExistence type="predicted"/>
<dbReference type="KEGG" id="mhi:Mhar_0880"/>
<feature type="domain" description="CHAT" evidence="2">
    <location>
        <begin position="58"/>
        <end position="338"/>
    </location>
</feature>
<accession>G7WLE8</accession>
<name>G7WLE8_METH6</name>
<feature type="coiled-coil region" evidence="1">
    <location>
        <begin position="948"/>
        <end position="975"/>
    </location>
</feature>
<keyword evidence="1" id="KW-0175">Coiled coil</keyword>
<dbReference type="STRING" id="1110509.Mhar_0880"/>
<dbReference type="HOGENOM" id="CLU_256426_0_0_2"/>
<dbReference type="Gene3D" id="3.40.50.300">
    <property type="entry name" value="P-loop containing nucleotide triphosphate hydrolases"/>
    <property type="match status" value="1"/>
</dbReference>
<dbReference type="SUPFAM" id="SSF52540">
    <property type="entry name" value="P-loop containing nucleoside triphosphate hydrolases"/>
    <property type="match status" value="1"/>
</dbReference>
<dbReference type="AlphaFoldDB" id="G7WLE8"/>
<dbReference type="Pfam" id="PF12770">
    <property type="entry name" value="CHAT"/>
    <property type="match status" value="1"/>
</dbReference>
<dbReference type="InterPro" id="IPR011990">
    <property type="entry name" value="TPR-like_helical_dom_sf"/>
</dbReference>
<sequence>MLKDASGNFLIDQEVNLDLQDPNTTAILDLQSHLDRHSSPDDRMAEQKRLIDELSRWIGSKVFGEVAESLSKLRTPVTVRVVFPPEARAVAHLPLELAEVGGKPAALRDLSLVFEVKGSEPVEHEGVGERLRMLAIYSLPTDVSALALRRERYQQMRLIRSIAQTHNLGVELRVLQYGVTRDNLQEALEEGEGWDLIHISGHGRQGAIVLENPDGTMDEVSSEDLADLLSLARGRLKFVTLSSCLSAAATLEETLNWLKIPVPEEVKKATSCFEADGGPMPALAQELVDRLDCAVLAMRYPVGDDFAIKLASELYERLFGKGQPLPRALQLSLREALEEELRWGFNAGSPPLSLATPALFGREAAKLQIKPPKIPRSEFTIPSPGLAYFPDEPERFVGRSGPMIRASSALAVESDKRGVLFHGMAGAGKTACALELAYHHSRSPRFQGFVWYKAPDLGKEIGGALLDLATEMERQLPGFKMVHAVGDADSFRDFLPQLRGVLENNSILVVLDNLESLLTSDGSWRDERWGILAKTLLDQDGFSRTIFTSRRLPKDLDRDLVAVEPIFALSLNESIVLAREMENLGRLLSGKSVVSLEEGRSLVSRTLALVQGHPKLIELADAQAKDPAALERHLGRAAAAWGDEGRLSSFFEEGESMEDAEKFLEVLKGWTQGLSETLSPQARTLFHLLSALEEPDRDSRIVEMVWPNLWTALGRSGSPPGIDDLLGELKALVEVQRLGEAVRYSLHPGVAEAGLAELEVGFRKAVDSEMADLWGAVFSAAIEGEKEGAGGWVVQAGLRSAPYLMRLGRWDEASTLLDQAIYRDKSLGTAAAVLPMLRRIAEATEGTDREPIDTAVLAKALLAAGRWQEAEAMLRSLLIKCSDEGKFWEASAFSTYLIQILLTTGRFEEGLHIAEEMKGYSRKAGLGPWTQLSDEASRLQALNKLGRYDEVLTAVEELRGKMEVLTEKRAENESVEPWNVIEGILDAGRVAALGSGDFQLALELNAEELKAKEVRGATDLNLANAAFNDYFPLLRLERYEEAGSLLWNCKVVFEKEKDIEMIGKVFSALADLKDEMGQTDQAARFEEDALRYEYLTGDTESVSVSHNNLGYYHRKMGSSKSLAHHLASAVIRLLTRSGMLPSTLQNLTLSLGTFGAEALPASFDRLCETVEEVDGVRFRGLFLRLAGPDGDGDEVMQAIIEKARGENS</sequence>
<evidence type="ECO:0000259" key="2">
    <source>
        <dbReference type="Pfam" id="PF12770"/>
    </source>
</evidence>
<organism evidence="3 4">
    <name type="scientific">Methanothrix harundinacea (strain 6Ac)</name>
    <name type="common">Methanosaeta harundinacea</name>
    <dbReference type="NCBI Taxonomy" id="1110509"/>
    <lineage>
        <taxon>Archaea</taxon>
        <taxon>Methanobacteriati</taxon>
        <taxon>Methanobacteriota</taxon>
        <taxon>Stenosarchaea group</taxon>
        <taxon>Methanomicrobia</taxon>
        <taxon>Methanotrichales</taxon>
        <taxon>Methanotrichaceae</taxon>
        <taxon>Methanothrix</taxon>
    </lineage>
</organism>
<dbReference type="Gene3D" id="1.25.40.10">
    <property type="entry name" value="Tetratricopeptide repeat domain"/>
    <property type="match status" value="2"/>
</dbReference>
<reference evidence="3 4" key="1">
    <citation type="journal article" date="2012" name="PLoS ONE">
        <title>The genome characteristics and predicted function of methyl-group oxidation pathway in the obligate aceticlastic methanogens, Methanosaeta spp.</title>
        <authorList>
            <person name="Zhu J."/>
            <person name="Zheng H."/>
            <person name="Ai G."/>
            <person name="Zhang G."/>
            <person name="Liu D."/>
            <person name="Liu X."/>
            <person name="Dong X."/>
        </authorList>
    </citation>
    <scope>NUCLEOTIDE SEQUENCE [LARGE SCALE GENOMIC DNA]</scope>
    <source>
        <strain evidence="3 4">6Ac</strain>
    </source>
</reference>
<keyword evidence="4" id="KW-1185">Reference proteome</keyword>
<gene>
    <name evidence="3" type="ordered locus">Mhar_0880</name>
</gene>
<evidence type="ECO:0000313" key="4">
    <source>
        <dbReference type="Proteomes" id="UP000005877"/>
    </source>
</evidence>